<keyword evidence="1" id="KW-1133">Transmembrane helix</keyword>
<keyword evidence="1" id="KW-0472">Membrane</keyword>
<evidence type="ECO:0000256" key="1">
    <source>
        <dbReference type="SAM" id="Phobius"/>
    </source>
</evidence>
<dbReference type="AlphaFoldDB" id="A0AAD1ZMH9"/>
<evidence type="ECO:0000313" key="2">
    <source>
        <dbReference type="EMBL" id="CAI9772531.1"/>
    </source>
</evidence>
<name>A0AAD1ZMH9_9LAMI</name>
<dbReference type="EMBL" id="OU503047">
    <property type="protein sequence ID" value="CAI9772531.1"/>
    <property type="molecule type" value="Genomic_DNA"/>
</dbReference>
<keyword evidence="3" id="KW-1185">Reference proteome</keyword>
<keyword evidence="1" id="KW-0812">Transmembrane</keyword>
<evidence type="ECO:0000313" key="3">
    <source>
        <dbReference type="Proteomes" id="UP000834106"/>
    </source>
</evidence>
<protein>
    <submittedName>
        <fullName evidence="2">Uncharacterized protein</fullName>
    </submittedName>
</protein>
<organism evidence="2 3">
    <name type="scientific">Fraxinus pennsylvanica</name>
    <dbReference type="NCBI Taxonomy" id="56036"/>
    <lineage>
        <taxon>Eukaryota</taxon>
        <taxon>Viridiplantae</taxon>
        <taxon>Streptophyta</taxon>
        <taxon>Embryophyta</taxon>
        <taxon>Tracheophyta</taxon>
        <taxon>Spermatophyta</taxon>
        <taxon>Magnoliopsida</taxon>
        <taxon>eudicotyledons</taxon>
        <taxon>Gunneridae</taxon>
        <taxon>Pentapetalae</taxon>
        <taxon>asterids</taxon>
        <taxon>lamiids</taxon>
        <taxon>Lamiales</taxon>
        <taxon>Oleaceae</taxon>
        <taxon>Oleeae</taxon>
        <taxon>Fraxinus</taxon>
    </lineage>
</organism>
<reference evidence="2" key="1">
    <citation type="submission" date="2023-05" db="EMBL/GenBank/DDBJ databases">
        <authorList>
            <person name="Huff M."/>
        </authorList>
    </citation>
    <scope>NUCLEOTIDE SEQUENCE</scope>
</reference>
<gene>
    <name evidence="2" type="ORF">FPE_LOCUS19961</name>
</gene>
<feature type="transmembrane region" description="Helical" evidence="1">
    <location>
        <begin position="340"/>
        <end position="357"/>
    </location>
</feature>
<proteinExistence type="predicted"/>
<sequence>MQKTVKKNFSKSVIDKFILFNSEIHPSYLKEKAYILINTADRATGSSPTERDCRSEEIERKSNTDCDITVQKTFHEKEPVFGKWIRLERKNNWRGLVFEDGIKDCRMNLLDQYQDPMPSDSVQVNSDLAKNESMFSIGDPQESEKEGPDNDDIQLSVLESPPNQLFRSFGARTRLAEDLNVLDSRQKDILMHEVGTQVTHNLERDDCISNNDKNKGKNLVDESSCYKYVSSVKDWIIPMSDGLNDEKKLERQSSSCQGEELPSKDYKIKQIEEWVMDLQYCSPLEETNECAISNDPELKDHDTVLEVPATAKLDGKANPRMEAAKRHISSMNATATTAQFANIGLVVILFLSAFVSVKAL</sequence>
<dbReference type="Proteomes" id="UP000834106">
    <property type="component" value="Chromosome 12"/>
</dbReference>
<accession>A0AAD1ZMH9</accession>